<comment type="caution">
    <text evidence="1">The sequence shown here is derived from an EMBL/GenBank/DDBJ whole genome shotgun (WGS) entry which is preliminary data.</text>
</comment>
<evidence type="ECO:0000313" key="1">
    <source>
        <dbReference type="EMBL" id="KAL0940994.1"/>
    </source>
</evidence>
<keyword evidence="2" id="KW-1185">Reference proteome</keyword>
<protein>
    <submittedName>
        <fullName evidence="1">Uncharacterized protein</fullName>
    </submittedName>
</protein>
<gene>
    <name evidence="1" type="ORF">CTRU02_203757</name>
</gene>
<reference evidence="1 2" key="1">
    <citation type="journal article" date="2020" name="Phytopathology">
        <title>Genome Sequence Resources of Colletotrichum truncatum, C. plurivorum, C. musicola, and C. sojae: Four Species Pathogenic to Soybean (Glycine max).</title>
        <authorList>
            <person name="Rogerio F."/>
            <person name="Boufleur T.R."/>
            <person name="Ciampi-Guillardi M."/>
            <person name="Sukno S.A."/>
            <person name="Thon M.R."/>
            <person name="Massola Junior N.S."/>
            <person name="Baroncelli R."/>
        </authorList>
    </citation>
    <scope>NUCLEOTIDE SEQUENCE [LARGE SCALE GENOMIC DNA]</scope>
    <source>
        <strain evidence="1 2">CMES1059</strain>
    </source>
</reference>
<name>A0ACC3ZA34_COLTU</name>
<dbReference type="Proteomes" id="UP000805649">
    <property type="component" value="Unassembled WGS sequence"/>
</dbReference>
<sequence>MMCFYDQLKGDGLTTETKNAIEARLHKEGFEDVTWNGIRTHITFFTMSEAATPKGNGKWANPAFLEALLVAFYGVAKENLNKEVKDALVDKVHTQGFQDVTWEAIRLITMSRNLMRWTSEVDQHILVAMVKTMNPTSEQYDAILNYLEPCGYNFTVSALKTYFIMAPSTVWDDKAHADLLFALLSVIKPTKEAWDQVLAVVHAKGYIYTSGAVMQHLQKLQKKEVTASADGDGGASAASTPAKTPKKAATPRKRKTPAKKVKSEDDNNEDEEQPAKKPRTPSRPS</sequence>
<proteinExistence type="predicted"/>
<accession>A0ACC3ZA34</accession>
<dbReference type="EMBL" id="VUJX02000002">
    <property type="protein sequence ID" value="KAL0940994.1"/>
    <property type="molecule type" value="Genomic_DNA"/>
</dbReference>
<organism evidence="1 2">
    <name type="scientific">Colletotrichum truncatum</name>
    <name type="common">Anthracnose fungus</name>
    <name type="synonym">Colletotrichum capsici</name>
    <dbReference type="NCBI Taxonomy" id="5467"/>
    <lineage>
        <taxon>Eukaryota</taxon>
        <taxon>Fungi</taxon>
        <taxon>Dikarya</taxon>
        <taxon>Ascomycota</taxon>
        <taxon>Pezizomycotina</taxon>
        <taxon>Sordariomycetes</taxon>
        <taxon>Hypocreomycetidae</taxon>
        <taxon>Glomerellales</taxon>
        <taxon>Glomerellaceae</taxon>
        <taxon>Colletotrichum</taxon>
        <taxon>Colletotrichum truncatum species complex</taxon>
    </lineage>
</organism>
<evidence type="ECO:0000313" key="2">
    <source>
        <dbReference type="Proteomes" id="UP000805649"/>
    </source>
</evidence>